<dbReference type="EMBL" id="QOPI01000016">
    <property type="protein sequence ID" value="RCL44449.1"/>
    <property type="molecule type" value="Genomic_DNA"/>
</dbReference>
<keyword evidence="2" id="KW-1133">Transmembrane helix</keyword>
<protein>
    <submittedName>
        <fullName evidence="3">DUF4389 domain-containing protein</fullName>
    </submittedName>
</protein>
<sequence length="138" mass="15664">MEINREEVKEEVLKVSKWARFFWMFVYSFVISAALNVAIGIAAIQFLFFLFTSKINAALFDFNNHIYTFIDDTLKFLLFETEDKPFPFKTNNNDENNAAPEIVEGDAETVEDANADEVAESEEASAEAASNTSEEEPK</sequence>
<evidence type="ECO:0000313" key="4">
    <source>
        <dbReference type="Proteomes" id="UP000252915"/>
    </source>
</evidence>
<dbReference type="Proteomes" id="UP000252915">
    <property type="component" value="Unassembled WGS sequence"/>
</dbReference>
<reference evidence="3 4" key="1">
    <citation type="journal article" date="2018" name="Microbiome">
        <title>Fine metagenomic profile of the Mediterranean stratified and mixed water columns revealed by assembly and recruitment.</title>
        <authorList>
            <person name="Haro-Moreno J.M."/>
            <person name="Lopez-Perez M."/>
            <person name="De La Torre J.R."/>
            <person name="Picazo A."/>
            <person name="Camacho A."/>
            <person name="Rodriguez-Valera F."/>
        </authorList>
    </citation>
    <scope>NUCLEOTIDE SEQUENCE [LARGE SCALE GENOMIC DNA]</scope>
    <source>
        <strain evidence="3">MED-G78</strain>
    </source>
</reference>
<feature type="transmembrane region" description="Helical" evidence="2">
    <location>
        <begin position="21"/>
        <end position="51"/>
    </location>
</feature>
<feature type="compositionally biased region" description="Acidic residues" evidence="1">
    <location>
        <begin position="103"/>
        <end position="125"/>
    </location>
</feature>
<evidence type="ECO:0000256" key="2">
    <source>
        <dbReference type="SAM" id="Phobius"/>
    </source>
</evidence>
<feature type="region of interest" description="Disordered" evidence="1">
    <location>
        <begin position="87"/>
        <end position="138"/>
    </location>
</feature>
<keyword evidence="2" id="KW-0812">Transmembrane</keyword>
<proteinExistence type="predicted"/>
<dbReference type="Pfam" id="PF14333">
    <property type="entry name" value="DUF4389"/>
    <property type="match status" value="1"/>
</dbReference>
<keyword evidence="2" id="KW-0472">Membrane</keyword>
<evidence type="ECO:0000256" key="1">
    <source>
        <dbReference type="SAM" id="MobiDB-lite"/>
    </source>
</evidence>
<comment type="caution">
    <text evidence="3">The sequence shown here is derived from an EMBL/GenBank/DDBJ whole genome shotgun (WGS) entry which is preliminary data.</text>
</comment>
<name>A0A368C4E5_9GAMM</name>
<evidence type="ECO:0000313" key="3">
    <source>
        <dbReference type="EMBL" id="RCL44449.1"/>
    </source>
</evidence>
<dbReference type="InterPro" id="IPR025498">
    <property type="entry name" value="DUF4389"/>
</dbReference>
<dbReference type="AlphaFoldDB" id="A0A368C4E5"/>
<organism evidence="3 4">
    <name type="scientific">SAR86 cluster bacterium</name>
    <dbReference type="NCBI Taxonomy" id="2030880"/>
    <lineage>
        <taxon>Bacteria</taxon>
        <taxon>Pseudomonadati</taxon>
        <taxon>Pseudomonadota</taxon>
        <taxon>Gammaproteobacteria</taxon>
        <taxon>SAR86 cluster</taxon>
    </lineage>
</organism>
<gene>
    <name evidence="3" type="ORF">DBW92_03320</name>
</gene>
<accession>A0A368C4E5</accession>